<evidence type="ECO:0000259" key="16">
    <source>
        <dbReference type="Pfam" id="PF08263"/>
    </source>
</evidence>
<keyword evidence="6" id="KW-0677">Repeat</keyword>
<feature type="chain" id="PRO_5043876738" description="Protein kinase domain-containing protein" evidence="14">
    <location>
        <begin position="29"/>
        <end position="1039"/>
    </location>
</feature>
<name>A0AAV6IBW9_9ERIC</name>
<evidence type="ECO:0000259" key="17">
    <source>
        <dbReference type="Pfam" id="PF23598"/>
    </source>
</evidence>
<keyword evidence="3" id="KW-0433">Leucine-rich repeat</keyword>
<evidence type="ECO:0000256" key="14">
    <source>
        <dbReference type="SAM" id="SignalP"/>
    </source>
</evidence>
<dbReference type="FunFam" id="3.80.10.10:FF:000111">
    <property type="entry name" value="LRR receptor-like serine/threonine-protein kinase ERECTA"/>
    <property type="match status" value="1"/>
</dbReference>
<comment type="caution">
    <text evidence="18">The sequence shown here is derived from an EMBL/GenBank/DDBJ whole genome shotgun (WGS) entry which is preliminary data.</text>
</comment>
<keyword evidence="10" id="KW-0472">Membrane</keyword>
<keyword evidence="9" id="KW-1133">Transmembrane helix</keyword>
<dbReference type="Pfam" id="PF07714">
    <property type="entry name" value="PK_Tyr_Ser-Thr"/>
    <property type="match status" value="1"/>
</dbReference>
<protein>
    <recommendedName>
        <fullName evidence="20">Protein kinase domain-containing protein</fullName>
    </recommendedName>
</protein>
<dbReference type="PROSITE" id="PS51450">
    <property type="entry name" value="LRR"/>
    <property type="match status" value="1"/>
</dbReference>
<accession>A0AAV6IBW9</accession>
<keyword evidence="7 13" id="KW-0547">Nucleotide-binding</keyword>
<keyword evidence="8 13" id="KW-0067">ATP-binding</keyword>
<dbReference type="Gene3D" id="1.10.510.10">
    <property type="entry name" value="Transferase(Phosphotransferase) domain 1"/>
    <property type="match status" value="1"/>
</dbReference>
<dbReference type="InterPro" id="IPR011009">
    <property type="entry name" value="Kinase-like_dom_sf"/>
</dbReference>
<evidence type="ECO:0000256" key="9">
    <source>
        <dbReference type="ARBA" id="ARBA00022989"/>
    </source>
</evidence>
<dbReference type="InterPro" id="IPR017441">
    <property type="entry name" value="Protein_kinase_ATP_BS"/>
</dbReference>
<reference evidence="18" key="1">
    <citation type="submission" date="2020-08" db="EMBL/GenBank/DDBJ databases">
        <title>Plant Genome Project.</title>
        <authorList>
            <person name="Zhang R.-G."/>
        </authorList>
    </citation>
    <scope>NUCLEOTIDE SEQUENCE</scope>
    <source>
        <strain evidence="18">WSP0</strain>
        <tissue evidence="18">Leaf</tissue>
    </source>
</reference>
<dbReference type="GO" id="GO:0051707">
    <property type="term" value="P:response to other organism"/>
    <property type="evidence" value="ECO:0007669"/>
    <property type="project" value="UniProtKB-ARBA"/>
</dbReference>
<dbReference type="InterPro" id="IPR013210">
    <property type="entry name" value="LRR_N_plant-typ"/>
</dbReference>
<dbReference type="EMBL" id="JACTNZ010000011">
    <property type="protein sequence ID" value="KAG5526197.1"/>
    <property type="molecule type" value="Genomic_DNA"/>
</dbReference>
<dbReference type="Pfam" id="PF00560">
    <property type="entry name" value="LRR_1"/>
    <property type="match status" value="4"/>
</dbReference>
<evidence type="ECO:0000256" key="11">
    <source>
        <dbReference type="ARBA" id="ARBA00023170"/>
    </source>
</evidence>
<dbReference type="InterPro" id="IPR050647">
    <property type="entry name" value="Plant_LRR-RLKs"/>
</dbReference>
<feature type="signal peptide" evidence="14">
    <location>
        <begin position="1"/>
        <end position="28"/>
    </location>
</feature>
<evidence type="ECO:0000259" key="15">
    <source>
        <dbReference type="Pfam" id="PF07714"/>
    </source>
</evidence>
<evidence type="ECO:0000256" key="7">
    <source>
        <dbReference type="ARBA" id="ARBA00022741"/>
    </source>
</evidence>
<comment type="similarity">
    <text evidence="2">Belongs to the RLP family.</text>
</comment>
<evidence type="ECO:0000256" key="3">
    <source>
        <dbReference type="ARBA" id="ARBA00022614"/>
    </source>
</evidence>
<keyword evidence="19" id="KW-1185">Reference proteome</keyword>
<dbReference type="InterPro" id="IPR001245">
    <property type="entry name" value="Ser-Thr/Tyr_kinase_cat_dom"/>
</dbReference>
<dbReference type="PANTHER" id="PTHR48056">
    <property type="entry name" value="LRR RECEPTOR-LIKE SERINE/THREONINE-PROTEIN KINASE-RELATED"/>
    <property type="match status" value="1"/>
</dbReference>
<dbReference type="GO" id="GO:0009791">
    <property type="term" value="P:post-embryonic development"/>
    <property type="evidence" value="ECO:0007669"/>
    <property type="project" value="UniProtKB-ARBA"/>
</dbReference>
<evidence type="ECO:0000256" key="2">
    <source>
        <dbReference type="ARBA" id="ARBA00009592"/>
    </source>
</evidence>
<dbReference type="GO" id="GO:0006952">
    <property type="term" value="P:defense response"/>
    <property type="evidence" value="ECO:0007669"/>
    <property type="project" value="UniProtKB-ARBA"/>
</dbReference>
<feature type="domain" description="Leucine-rich repeat-containing N-terminal plant-type" evidence="16">
    <location>
        <begin position="32"/>
        <end position="71"/>
    </location>
</feature>
<feature type="domain" description="Disease resistance R13L4/SHOC-2-like LRR" evidence="17">
    <location>
        <begin position="140"/>
        <end position="252"/>
    </location>
</feature>
<dbReference type="InterPro" id="IPR032675">
    <property type="entry name" value="LRR_dom_sf"/>
</dbReference>
<keyword evidence="4" id="KW-0812">Transmembrane</keyword>
<dbReference type="GO" id="GO:0016020">
    <property type="term" value="C:membrane"/>
    <property type="evidence" value="ECO:0007669"/>
    <property type="project" value="UniProtKB-SubCell"/>
</dbReference>
<evidence type="ECO:0000313" key="19">
    <source>
        <dbReference type="Proteomes" id="UP000823749"/>
    </source>
</evidence>
<evidence type="ECO:0000256" key="5">
    <source>
        <dbReference type="ARBA" id="ARBA00022729"/>
    </source>
</evidence>
<feature type="domain" description="Serine-threonine/tyrosine-protein kinase catalytic" evidence="15">
    <location>
        <begin position="757"/>
        <end position="850"/>
    </location>
</feature>
<keyword evidence="11" id="KW-0675">Receptor</keyword>
<evidence type="ECO:0000256" key="6">
    <source>
        <dbReference type="ARBA" id="ARBA00022737"/>
    </source>
</evidence>
<dbReference type="FunFam" id="3.80.10.10:FF:000413">
    <property type="entry name" value="Inactive leucine-rich repeat receptor-like protein kinase"/>
    <property type="match status" value="1"/>
</dbReference>
<proteinExistence type="inferred from homology"/>
<dbReference type="Gene3D" id="3.30.200.20">
    <property type="entry name" value="Phosphorylase Kinase, domain 1"/>
    <property type="match status" value="1"/>
</dbReference>
<feature type="binding site" evidence="13">
    <location>
        <position position="698"/>
    </location>
    <ligand>
        <name>ATP</name>
        <dbReference type="ChEBI" id="CHEBI:30616"/>
    </ligand>
</feature>
<dbReference type="GO" id="GO:0005524">
    <property type="term" value="F:ATP binding"/>
    <property type="evidence" value="ECO:0007669"/>
    <property type="project" value="UniProtKB-UniRule"/>
</dbReference>
<evidence type="ECO:0000256" key="13">
    <source>
        <dbReference type="PROSITE-ProRule" id="PRU10141"/>
    </source>
</evidence>
<dbReference type="SUPFAM" id="SSF56112">
    <property type="entry name" value="Protein kinase-like (PK-like)"/>
    <property type="match status" value="1"/>
</dbReference>
<dbReference type="FunFam" id="3.80.10.10:FF:001021">
    <property type="entry name" value="Leucine-rich receptor-like protein kinase family protein"/>
    <property type="match status" value="1"/>
</dbReference>
<evidence type="ECO:0000256" key="10">
    <source>
        <dbReference type="ARBA" id="ARBA00023136"/>
    </source>
</evidence>
<dbReference type="Pfam" id="PF23598">
    <property type="entry name" value="LRR_14"/>
    <property type="match status" value="1"/>
</dbReference>
<dbReference type="InterPro" id="IPR001611">
    <property type="entry name" value="Leu-rich_rpt"/>
</dbReference>
<dbReference type="PROSITE" id="PS00107">
    <property type="entry name" value="PROTEIN_KINASE_ATP"/>
    <property type="match status" value="1"/>
</dbReference>
<gene>
    <name evidence="18" type="ORF">RHGRI_032468</name>
</gene>
<dbReference type="FunFam" id="3.80.10.10:FF:000453">
    <property type="entry name" value="Leucine-rich receptor-like protein kinase family protein"/>
    <property type="match status" value="1"/>
</dbReference>
<evidence type="ECO:0008006" key="20">
    <source>
        <dbReference type="Google" id="ProtNLM"/>
    </source>
</evidence>
<evidence type="ECO:0000313" key="18">
    <source>
        <dbReference type="EMBL" id="KAG5526197.1"/>
    </source>
</evidence>
<dbReference type="SUPFAM" id="SSF52058">
    <property type="entry name" value="L domain-like"/>
    <property type="match status" value="1"/>
</dbReference>
<keyword evidence="12" id="KW-0325">Glycoprotein</keyword>
<dbReference type="Gene3D" id="3.70.10.10">
    <property type="match status" value="1"/>
</dbReference>
<dbReference type="Gene3D" id="3.80.10.10">
    <property type="entry name" value="Ribonuclease Inhibitor"/>
    <property type="match status" value="3"/>
</dbReference>
<dbReference type="PANTHER" id="PTHR48056:SF41">
    <property type="entry name" value="RECEPTOR-LIKE PROTEIN KINASE HAIKU2"/>
    <property type="match status" value="1"/>
</dbReference>
<keyword evidence="5 14" id="KW-0732">Signal</keyword>
<dbReference type="GO" id="GO:0004674">
    <property type="term" value="F:protein serine/threonine kinase activity"/>
    <property type="evidence" value="ECO:0007669"/>
    <property type="project" value="UniProtKB-EC"/>
</dbReference>
<dbReference type="AlphaFoldDB" id="A0AAV6IBW9"/>
<evidence type="ECO:0000256" key="8">
    <source>
        <dbReference type="ARBA" id="ARBA00022840"/>
    </source>
</evidence>
<dbReference type="SUPFAM" id="SSF52047">
    <property type="entry name" value="RNI-like"/>
    <property type="match status" value="1"/>
</dbReference>
<dbReference type="Proteomes" id="UP000823749">
    <property type="component" value="Chromosome 11"/>
</dbReference>
<evidence type="ECO:0000256" key="1">
    <source>
        <dbReference type="ARBA" id="ARBA00004167"/>
    </source>
</evidence>
<organism evidence="18 19">
    <name type="scientific">Rhododendron griersonianum</name>
    <dbReference type="NCBI Taxonomy" id="479676"/>
    <lineage>
        <taxon>Eukaryota</taxon>
        <taxon>Viridiplantae</taxon>
        <taxon>Streptophyta</taxon>
        <taxon>Embryophyta</taxon>
        <taxon>Tracheophyta</taxon>
        <taxon>Spermatophyta</taxon>
        <taxon>Magnoliopsida</taxon>
        <taxon>eudicotyledons</taxon>
        <taxon>Gunneridae</taxon>
        <taxon>Pentapetalae</taxon>
        <taxon>asterids</taxon>
        <taxon>Ericales</taxon>
        <taxon>Ericaceae</taxon>
        <taxon>Ericoideae</taxon>
        <taxon>Rhodoreae</taxon>
        <taxon>Rhododendron</taxon>
    </lineage>
</organism>
<dbReference type="Pfam" id="PF08263">
    <property type="entry name" value="LRRNT_2"/>
    <property type="match status" value="1"/>
</dbReference>
<sequence>MSAKPNFRRHPIHKIISLLCFLSLISLSKPTTELQSLLNFKTSLSKSPTNAFATWVPDQKPLCNFTGITCNPNQMVTEINLSQQNLSGTLPFDSICSLQSLEKISLGSNTLFGSITEEVSNCTNLKYLDLGWNSFVGKVPDLSSLTQLKYLNLNRSGFSGQFPWKSLENLTNLEFLSLGDNPFDKNPFPLEVLNLEKLYWLYLTNCSIEGKIPEGIGNLTLLQNLELSCNSLVGEIPEGITKLKNLWQLELYSNYLVGKFPIGFRNLTNLIYFDASTNSLEGDLSEIKYLVNLVSLQLFENQFSGEIPVEFGEFKFLQNLSLYKNKLIGSLPQKIGSHSGLEFIDVSENSLTGPIPPEMCKNEKMTELLMLQNKFTGGIPENYVNCSSLHRFRVNNNSLSGIVPAGIWSLPNLSIVDLTWNQFEGPLGSTIGEAKALAQLFLAHNRFSGELPATIGEATSLVDIELSSNLFSGVVPATIGNLKMLSNLHLENNLFSGTIPESLGSCVSLSYISLAGNLFSDEIPASIGSLRSLNSLNLSDNKLSGEIPMSLSSLRLSLLDLSNNQLMGRIPESLSIEAYRSSFAGNPGLCSENLVNFRSCSSDSGKSSNFRTVISCFVAGASVLFLSILCFIYVKGKPKGFDHPIKRRSSWDMKQFHVLSFSEEEVVNAIRKENLIGKGGSGNVYGVRLRSGKQLAVKHIWKSDSGDRRSCRSSSSMLAKGSLWSPEFDAEVVTLSSIRHVNVVKLYCSITKYAYTYRVNEKSDVYSFGVVLMELVTGKKPVEPEFGENNDIVRWVISDMRSRGSVLHLVDSTISEAQKEDAARVLTIAMHCTMKIPALRPSMRMVVQMLEEAEPCELTGIIVNKGGENADEGNINIVAADYVDVVVNFASGASGGDFFRTRYLSNVLNENFLEIDDSVFEYAVVVGIASEDFRRIIWYFRDLSPFVEAFVTDEDVTFRFGPEEIVLRREDGNCVIGGINGYNRVTIRLSLLNPDSLLEASELSASVWMLKSRNCPDMLSCPVQQLGNVVFYFKNEHTL</sequence>
<dbReference type="FunFam" id="3.80.10.10:FF:000234">
    <property type="entry name" value="Probable inactive receptor kinase RLK902"/>
    <property type="match status" value="1"/>
</dbReference>
<dbReference type="InterPro" id="IPR055414">
    <property type="entry name" value="LRR_R13L4/SHOC2-like"/>
</dbReference>
<comment type="subcellular location">
    <subcellularLocation>
        <location evidence="1">Membrane</location>
        <topology evidence="1">Single-pass membrane protein</topology>
    </subcellularLocation>
</comment>
<evidence type="ECO:0000256" key="4">
    <source>
        <dbReference type="ARBA" id="ARBA00022692"/>
    </source>
</evidence>
<evidence type="ECO:0000256" key="12">
    <source>
        <dbReference type="ARBA" id="ARBA00023180"/>
    </source>
</evidence>